<evidence type="ECO:0000313" key="2">
    <source>
        <dbReference type="EMBL" id="CEK55046.1"/>
    </source>
</evidence>
<keyword evidence="1" id="KW-0812">Transmembrane</keyword>
<name>A0A0B6YGY2_9EUPU</name>
<dbReference type="EMBL" id="HACG01008181">
    <property type="protein sequence ID" value="CEK55046.1"/>
    <property type="molecule type" value="Transcribed_RNA"/>
</dbReference>
<protein>
    <submittedName>
        <fullName evidence="2">Uncharacterized protein</fullName>
    </submittedName>
</protein>
<feature type="transmembrane region" description="Helical" evidence="1">
    <location>
        <begin position="52"/>
        <end position="70"/>
    </location>
</feature>
<accession>A0A0B6YGY2</accession>
<gene>
    <name evidence="2" type="primary">ORF24227</name>
</gene>
<feature type="non-terminal residue" evidence="2">
    <location>
        <position position="1"/>
    </location>
</feature>
<keyword evidence="1" id="KW-0472">Membrane</keyword>
<feature type="transmembrane region" description="Helical" evidence="1">
    <location>
        <begin position="20"/>
        <end position="40"/>
    </location>
</feature>
<organism evidence="2">
    <name type="scientific">Arion vulgaris</name>
    <dbReference type="NCBI Taxonomy" id="1028688"/>
    <lineage>
        <taxon>Eukaryota</taxon>
        <taxon>Metazoa</taxon>
        <taxon>Spiralia</taxon>
        <taxon>Lophotrochozoa</taxon>
        <taxon>Mollusca</taxon>
        <taxon>Gastropoda</taxon>
        <taxon>Heterobranchia</taxon>
        <taxon>Euthyneura</taxon>
        <taxon>Panpulmonata</taxon>
        <taxon>Eupulmonata</taxon>
        <taxon>Stylommatophora</taxon>
        <taxon>Helicina</taxon>
        <taxon>Arionoidea</taxon>
        <taxon>Arionidae</taxon>
        <taxon>Arion</taxon>
    </lineage>
</organism>
<dbReference type="AlphaFoldDB" id="A0A0B6YGY2"/>
<proteinExistence type="predicted"/>
<keyword evidence="1" id="KW-1133">Transmembrane helix</keyword>
<evidence type="ECO:0000256" key="1">
    <source>
        <dbReference type="SAM" id="Phobius"/>
    </source>
</evidence>
<reference evidence="2" key="1">
    <citation type="submission" date="2014-12" db="EMBL/GenBank/DDBJ databases">
        <title>Insight into the proteome of Arion vulgaris.</title>
        <authorList>
            <person name="Aradska J."/>
            <person name="Bulat T."/>
            <person name="Smidak R."/>
            <person name="Sarate P."/>
            <person name="Gangsoo J."/>
            <person name="Sialana F."/>
            <person name="Bilban M."/>
            <person name="Lubec G."/>
        </authorList>
    </citation>
    <scope>NUCLEOTIDE SEQUENCE</scope>
    <source>
        <tissue evidence="2">Skin</tissue>
    </source>
</reference>
<sequence length="88" mass="10073">RTKAHDFKQNLAASKISTILELLFYLLLENCCSVSIGQLLPYLLHDSSYGNFYNGTIYLFSIGQLLSYLLHDDSYCNFYKVTSDLFSV</sequence>